<keyword evidence="1" id="KW-0812">Transmembrane</keyword>
<feature type="transmembrane region" description="Helical" evidence="1">
    <location>
        <begin position="71"/>
        <end position="96"/>
    </location>
</feature>
<dbReference type="Proteomes" id="UP000318478">
    <property type="component" value="Unassembled WGS sequence"/>
</dbReference>
<dbReference type="AlphaFoldDB" id="A0A5C5YU81"/>
<reference evidence="2 3" key="1">
    <citation type="submission" date="2019-02" db="EMBL/GenBank/DDBJ databases">
        <title>Deep-cultivation of Planctomycetes and their phenomic and genomic characterization uncovers novel biology.</title>
        <authorList>
            <person name="Wiegand S."/>
            <person name="Jogler M."/>
            <person name="Boedeker C."/>
            <person name="Pinto D."/>
            <person name="Vollmers J."/>
            <person name="Rivas-Marin E."/>
            <person name="Kohn T."/>
            <person name="Peeters S.H."/>
            <person name="Heuer A."/>
            <person name="Rast P."/>
            <person name="Oberbeckmann S."/>
            <person name="Bunk B."/>
            <person name="Jeske O."/>
            <person name="Meyerdierks A."/>
            <person name="Storesund J.E."/>
            <person name="Kallscheuer N."/>
            <person name="Luecker S."/>
            <person name="Lage O.M."/>
            <person name="Pohl T."/>
            <person name="Merkel B.J."/>
            <person name="Hornburger P."/>
            <person name="Mueller R.-W."/>
            <person name="Bruemmer F."/>
            <person name="Labrenz M."/>
            <person name="Spormann A.M."/>
            <person name="Op Den Camp H."/>
            <person name="Overmann J."/>
            <person name="Amann R."/>
            <person name="Jetten M.S.M."/>
            <person name="Mascher T."/>
            <person name="Medema M.H."/>
            <person name="Devos D.P."/>
            <person name="Kaster A.-K."/>
            <person name="Ovreas L."/>
            <person name="Rohde M."/>
            <person name="Galperin M.Y."/>
            <person name="Jogler C."/>
        </authorList>
    </citation>
    <scope>NUCLEOTIDE SEQUENCE [LARGE SCALE GENOMIC DNA]</scope>
    <source>
        <strain evidence="2 3">Pla123a</strain>
    </source>
</reference>
<proteinExistence type="predicted"/>
<accession>A0A5C5YU81</accession>
<gene>
    <name evidence="2" type="ORF">Pla123a_13760</name>
</gene>
<feature type="transmembrane region" description="Helical" evidence="1">
    <location>
        <begin position="12"/>
        <end position="32"/>
    </location>
</feature>
<evidence type="ECO:0000256" key="1">
    <source>
        <dbReference type="SAM" id="Phobius"/>
    </source>
</evidence>
<evidence type="ECO:0000313" key="3">
    <source>
        <dbReference type="Proteomes" id="UP000318478"/>
    </source>
</evidence>
<sequence length="140" mass="14899">MHEQRVIRVTIRNLIGLMTIGAIFCAVIAVATQEGLSSTAGFVVCLYIFAWTWIPWLLFLRGKPVSLFASLGLGTLTGLVGTLSVPMGLLLMGFFAGAGSGLFISAYSSVFIPAAILGAAFSVTLTYFFPDSSLRKKQIG</sequence>
<dbReference type="EMBL" id="SJPO01000002">
    <property type="protein sequence ID" value="TWT78582.1"/>
    <property type="molecule type" value="Genomic_DNA"/>
</dbReference>
<keyword evidence="3" id="KW-1185">Reference proteome</keyword>
<keyword evidence="1" id="KW-0472">Membrane</keyword>
<evidence type="ECO:0000313" key="2">
    <source>
        <dbReference type="EMBL" id="TWT78582.1"/>
    </source>
</evidence>
<protein>
    <submittedName>
        <fullName evidence="2">Uncharacterized protein</fullName>
    </submittedName>
</protein>
<comment type="caution">
    <text evidence="2">The sequence shown here is derived from an EMBL/GenBank/DDBJ whole genome shotgun (WGS) entry which is preliminary data.</text>
</comment>
<name>A0A5C5YU81_9BACT</name>
<dbReference type="RefSeq" id="WP_146585156.1">
    <property type="nucleotide sequence ID" value="NZ_SJPO01000002.1"/>
</dbReference>
<keyword evidence="1" id="KW-1133">Transmembrane helix</keyword>
<feature type="transmembrane region" description="Helical" evidence="1">
    <location>
        <begin position="102"/>
        <end position="129"/>
    </location>
</feature>
<feature type="transmembrane region" description="Helical" evidence="1">
    <location>
        <begin position="38"/>
        <end position="59"/>
    </location>
</feature>
<organism evidence="2 3">
    <name type="scientific">Posidoniimonas polymericola</name>
    <dbReference type="NCBI Taxonomy" id="2528002"/>
    <lineage>
        <taxon>Bacteria</taxon>
        <taxon>Pseudomonadati</taxon>
        <taxon>Planctomycetota</taxon>
        <taxon>Planctomycetia</taxon>
        <taxon>Pirellulales</taxon>
        <taxon>Lacipirellulaceae</taxon>
        <taxon>Posidoniimonas</taxon>
    </lineage>
</organism>